<gene>
    <name evidence="1" type="ORF">METZ01_LOCUS377661</name>
</gene>
<sequence>TVRSWGPYTLGFNVKPSFTSLAEFMSYGITFDVAAMIQPIKKLDIMLRLEDIIGIEYWDSGIVETISPMIMGGMYYYVSNLRLGSEIGSRIESDALLHYHMGIEFKQQEQLSFRLGTSHLNQFTAGFGIQFSLIDFNYAYLHPNEGSPFEGSHIVSTGINLDELNWIKGKIGP</sequence>
<evidence type="ECO:0000313" key="1">
    <source>
        <dbReference type="EMBL" id="SVD24807.1"/>
    </source>
</evidence>
<reference evidence="1" key="1">
    <citation type="submission" date="2018-05" db="EMBL/GenBank/DDBJ databases">
        <authorList>
            <person name="Lanie J.A."/>
            <person name="Ng W.-L."/>
            <person name="Kazmierczak K.M."/>
            <person name="Andrzejewski T.M."/>
            <person name="Davidsen T.M."/>
            <person name="Wayne K.J."/>
            <person name="Tettelin H."/>
            <person name="Glass J.I."/>
            <person name="Rusch D."/>
            <person name="Podicherti R."/>
            <person name="Tsui H.-C.T."/>
            <person name="Winkler M.E."/>
        </authorList>
    </citation>
    <scope>NUCLEOTIDE SEQUENCE</scope>
</reference>
<dbReference type="AlphaFoldDB" id="A0A382TT60"/>
<proteinExistence type="predicted"/>
<evidence type="ECO:0008006" key="2">
    <source>
        <dbReference type="Google" id="ProtNLM"/>
    </source>
</evidence>
<feature type="non-terminal residue" evidence="1">
    <location>
        <position position="1"/>
    </location>
</feature>
<organism evidence="1">
    <name type="scientific">marine metagenome</name>
    <dbReference type="NCBI Taxonomy" id="408172"/>
    <lineage>
        <taxon>unclassified sequences</taxon>
        <taxon>metagenomes</taxon>
        <taxon>ecological metagenomes</taxon>
    </lineage>
</organism>
<protein>
    <recommendedName>
        <fullName evidence="2">Type IX secretion system membrane protein PorP/SprF</fullName>
    </recommendedName>
</protein>
<name>A0A382TT60_9ZZZZ</name>
<dbReference type="EMBL" id="UINC01138700">
    <property type="protein sequence ID" value="SVD24807.1"/>
    <property type="molecule type" value="Genomic_DNA"/>
</dbReference>
<accession>A0A382TT60</accession>